<sequence>MNDSNNNKQEGNTTTATTTTTKFSLLPWNVIILIIRLTWNSLDKSDNFKRKKKQDDYLNDSSEEDEEEQEDDDDDDDYDDEEEDYYYYYQKYNYTGGKSSSSRRRPSNNQKNQISTEWALNERLCKLHLSLVSKQIFQFIQSSLVDNNNNNNNNNNEIDENIDHHINISSRKRLILPNIILYKIINYCWYSYCFNVYDENNNNNHNHVTSNNNNNDISIVKRQLELTLVNKTLFKYIGKHLFTSIKMTRFDDDLLSHLDNPHCVLKNVKCLVDSCNNCPNVRALLKRIAPMVERFEGHYIPFNTAGTQDDGDDDQPTTFPTHLTHLQLYGQSIQFSRLLQFSTLVSINCMNVLVLLWKEPDHLMKDFYKRLPNLRKLLLHRHNILLYEQFPQPTKDQLEAISIEFEDEFNTNEWELLSNEYREQLLFQFKSIKTLYLINGFRQSSTINLPRSIVKLVIPHSVKTPNSYFPTDLVLANQSIQTVKKYLQKELFSFGFNSNPYAFVTREINSKAPVTLLNIIIVYKGDTFCQGALSVDDLNDMKEKSEYQFIGIINNYKYYFKRKEEEEDIYIK</sequence>
<evidence type="ECO:0000256" key="1">
    <source>
        <dbReference type="SAM" id="MobiDB-lite"/>
    </source>
</evidence>
<keyword evidence="3" id="KW-1185">Reference proteome</keyword>
<evidence type="ECO:0000313" key="2">
    <source>
        <dbReference type="EMBL" id="EGG24368.1"/>
    </source>
</evidence>
<dbReference type="KEGG" id="dfa:DFA_06518"/>
<dbReference type="AlphaFoldDB" id="F4PJ82"/>
<reference evidence="3" key="1">
    <citation type="journal article" date="2011" name="Genome Res.">
        <title>Phylogeny-wide analysis of social amoeba genomes highlights ancient origins for complex intercellular communication.</title>
        <authorList>
            <person name="Heidel A.J."/>
            <person name="Lawal H.M."/>
            <person name="Felder M."/>
            <person name="Schilde C."/>
            <person name="Helps N.R."/>
            <person name="Tunggal B."/>
            <person name="Rivero F."/>
            <person name="John U."/>
            <person name="Schleicher M."/>
            <person name="Eichinger L."/>
            <person name="Platzer M."/>
            <person name="Noegel A.A."/>
            <person name="Schaap P."/>
            <person name="Gloeckner G."/>
        </authorList>
    </citation>
    <scope>NUCLEOTIDE SEQUENCE [LARGE SCALE GENOMIC DNA]</scope>
    <source>
        <strain evidence="3">SH3</strain>
    </source>
</reference>
<gene>
    <name evidence="2" type="ORF">DFA_06518</name>
</gene>
<organism evidence="2 3">
    <name type="scientific">Cavenderia fasciculata</name>
    <name type="common">Slime mold</name>
    <name type="synonym">Dictyostelium fasciculatum</name>
    <dbReference type="NCBI Taxonomy" id="261658"/>
    <lineage>
        <taxon>Eukaryota</taxon>
        <taxon>Amoebozoa</taxon>
        <taxon>Evosea</taxon>
        <taxon>Eumycetozoa</taxon>
        <taxon>Dictyostelia</taxon>
        <taxon>Acytosteliales</taxon>
        <taxon>Cavenderiaceae</taxon>
        <taxon>Cavenderia</taxon>
    </lineage>
</organism>
<protein>
    <submittedName>
        <fullName evidence="2">Uncharacterized protein</fullName>
    </submittedName>
</protein>
<dbReference type="RefSeq" id="XP_004362219.1">
    <property type="nucleotide sequence ID" value="XM_004362162.1"/>
</dbReference>
<feature type="region of interest" description="Disordered" evidence="1">
    <location>
        <begin position="50"/>
        <end position="80"/>
    </location>
</feature>
<dbReference type="EMBL" id="GL883007">
    <property type="protein sequence ID" value="EGG24368.1"/>
    <property type="molecule type" value="Genomic_DNA"/>
</dbReference>
<name>F4PJ82_CACFS</name>
<accession>F4PJ82</accession>
<proteinExistence type="predicted"/>
<evidence type="ECO:0000313" key="3">
    <source>
        <dbReference type="Proteomes" id="UP000007797"/>
    </source>
</evidence>
<dbReference type="GeneID" id="14876536"/>
<dbReference type="Proteomes" id="UP000007797">
    <property type="component" value="Unassembled WGS sequence"/>
</dbReference>
<feature type="compositionally biased region" description="Acidic residues" evidence="1">
    <location>
        <begin position="57"/>
        <end position="80"/>
    </location>
</feature>